<dbReference type="PANTHER" id="PTHR43273">
    <property type="entry name" value="ANAEROBIC SULFATASE-MATURATING ENZYME HOMOLOG ASLB-RELATED"/>
    <property type="match status" value="1"/>
</dbReference>
<dbReference type="GO" id="GO:0016491">
    <property type="term" value="F:oxidoreductase activity"/>
    <property type="evidence" value="ECO:0007669"/>
    <property type="project" value="InterPro"/>
</dbReference>
<evidence type="ECO:0000256" key="2">
    <source>
        <dbReference type="ARBA" id="ARBA00022723"/>
    </source>
</evidence>
<keyword evidence="3" id="KW-0408">Iron</keyword>
<dbReference type="SFLD" id="SFLDG01072">
    <property type="entry name" value="dehydrogenase_like"/>
    <property type="match status" value="1"/>
</dbReference>
<evidence type="ECO:0000256" key="1">
    <source>
        <dbReference type="ARBA" id="ARBA00022691"/>
    </source>
</evidence>
<dbReference type="Proteomes" id="UP000662857">
    <property type="component" value="Chromosome"/>
</dbReference>
<evidence type="ECO:0000313" key="7">
    <source>
        <dbReference type="Proteomes" id="UP000662857"/>
    </source>
</evidence>
<evidence type="ECO:0000256" key="4">
    <source>
        <dbReference type="ARBA" id="ARBA00023014"/>
    </source>
</evidence>
<evidence type="ECO:0000313" key="6">
    <source>
        <dbReference type="EMBL" id="QSB17565.1"/>
    </source>
</evidence>
<protein>
    <submittedName>
        <fullName evidence="6">Radical SAM protein</fullName>
    </submittedName>
</protein>
<organism evidence="6 7">
    <name type="scientific">Natronosporangium hydrolyticum</name>
    <dbReference type="NCBI Taxonomy" id="2811111"/>
    <lineage>
        <taxon>Bacteria</taxon>
        <taxon>Bacillati</taxon>
        <taxon>Actinomycetota</taxon>
        <taxon>Actinomycetes</taxon>
        <taxon>Micromonosporales</taxon>
        <taxon>Micromonosporaceae</taxon>
        <taxon>Natronosporangium</taxon>
    </lineage>
</organism>
<keyword evidence="4" id="KW-0411">Iron-sulfur</keyword>
<dbReference type="SFLD" id="SFLDS00029">
    <property type="entry name" value="Radical_SAM"/>
    <property type="match status" value="1"/>
</dbReference>
<dbReference type="RefSeq" id="WP_239679571.1">
    <property type="nucleotide sequence ID" value="NZ_CP070499.1"/>
</dbReference>
<dbReference type="SFLD" id="SFLDG01067">
    <property type="entry name" value="SPASM/twitch_domain_containing"/>
    <property type="match status" value="1"/>
</dbReference>
<proteinExistence type="predicted"/>
<dbReference type="InterPro" id="IPR058240">
    <property type="entry name" value="rSAM_sf"/>
</dbReference>
<dbReference type="GO" id="GO:0046872">
    <property type="term" value="F:metal ion binding"/>
    <property type="evidence" value="ECO:0007669"/>
    <property type="project" value="UniProtKB-KW"/>
</dbReference>
<gene>
    <name evidence="6" type="ORF">JQS43_24990</name>
</gene>
<dbReference type="SFLD" id="SFLDG01386">
    <property type="entry name" value="main_SPASM_domain-containing"/>
    <property type="match status" value="1"/>
</dbReference>
<accession>A0A895YNQ5</accession>
<dbReference type="EMBL" id="CP070499">
    <property type="protein sequence ID" value="QSB17565.1"/>
    <property type="molecule type" value="Genomic_DNA"/>
</dbReference>
<dbReference type="InterPro" id="IPR023867">
    <property type="entry name" value="Sulphatase_maturase_rSAM"/>
</dbReference>
<evidence type="ECO:0000256" key="3">
    <source>
        <dbReference type="ARBA" id="ARBA00023004"/>
    </source>
</evidence>
<sequence>MRGVVEIPSYLLLQPTTLCNLDCAYCYLPHRAVDRRMSVPVAAAVAETVNDWATRVDRFSVVWHGGEPLAAGREHLASLMAPFTGVEHHIQTNGTLIDDEWCGFFRDHRIEVGLSLDGPATRTALRVDRAGRPAYERIMRGVAALRAHDIRFAVICVVSEPTPELARELYDFFGQLGCYWLGVNIEEREGVNRRDNHRTDAAVRGFWSALTAAWVADPRFELREVEWSLHYLAAAVRGEADSVLPRRRDPVPTVAYDGRVVLFSPELAGFDAAGGHRDFALGNVRQTPLAEIVAAANRPTGWVAEYLTGVERCRRGCAYFGFCGGAHASNRYFELGRFDVTETEHCRNTKIRLLEGVLDAARDT</sequence>
<dbReference type="PANTHER" id="PTHR43273:SF8">
    <property type="entry name" value="RADICAL SAM DOMAIN PROTEIN"/>
    <property type="match status" value="1"/>
</dbReference>
<dbReference type="GO" id="GO:0051536">
    <property type="term" value="F:iron-sulfur cluster binding"/>
    <property type="evidence" value="ECO:0007669"/>
    <property type="project" value="UniProtKB-KW"/>
</dbReference>
<name>A0A895YNQ5_9ACTN</name>
<dbReference type="SUPFAM" id="SSF102114">
    <property type="entry name" value="Radical SAM enzymes"/>
    <property type="match status" value="1"/>
</dbReference>
<dbReference type="InterPro" id="IPR013785">
    <property type="entry name" value="Aldolase_TIM"/>
</dbReference>
<dbReference type="Gene3D" id="3.20.20.70">
    <property type="entry name" value="Aldolase class I"/>
    <property type="match status" value="1"/>
</dbReference>
<evidence type="ECO:0000259" key="5">
    <source>
        <dbReference type="PROSITE" id="PS51918"/>
    </source>
</evidence>
<dbReference type="PROSITE" id="PS51918">
    <property type="entry name" value="RADICAL_SAM"/>
    <property type="match status" value="1"/>
</dbReference>
<dbReference type="KEGG" id="nhy:JQS43_24990"/>
<dbReference type="CDD" id="cd01335">
    <property type="entry name" value="Radical_SAM"/>
    <property type="match status" value="1"/>
</dbReference>
<reference evidence="6" key="1">
    <citation type="submission" date="2021-02" db="EMBL/GenBank/DDBJ databases">
        <title>Natrosporangium hydrolyticum gen. nov., sp. nov, a haloalkaliphilic actinobacterium from a soda solonchak soil.</title>
        <authorList>
            <person name="Sorokin D.Y."/>
            <person name="Khijniak T.V."/>
            <person name="Zakharycheva A.P."/>
            <person name="Boueva O.V."/>
            <person name="Ariskina E.V."/>
            <person name="Hahnke R.L."/>
            <person name="Bunk B."/>
            <person name="Sproer C."/>
            <person name="Schumann P."/>
            <person name="Evtushenko L.I."/>
            <person name="Kublanov I.V."/>
        </authorList>
    </citation>
    <scope>NUCLEOTIDE SEQUENCE</scope>
    <source>
        <strain evidence="6">DSM 106523</strain>
    </source>
</reference>
<keyword evidence="1" id="KW-0949">S-adenosyl-L-methionine</keyword>
<dbReference type="Pfam" id="PF04055">
    <property type="entry name" value="Radical_SAM"/>
    <property type="match status" value="1"/>
</dbReference>
<feature type="domain" description="Radical SAM core" evidence="5">
    <location>
        <begin position="5"/>
        <end position="219"/>
    </location>
</feature>
<dbReference type="InterPro" id="IPR007197">
    <property type="entry name" value="rSAM"/>
</dbReference>
<dbReference type="AlphaFoldDB" id="A0A895YNQ5"/>
<keyword evidence="7" id="KW-1185">Reference proteome</keyword>
<keyword evidence="2" id="KW-0479">Metal-binding</keyword>
<dbReference type="NCBIfam" id="NF041718">
    <property type="entry name" value="rSAM_phane_AMC"/>
    <property type="match status" value="1"/>
</dbReference>